<proteinExistence type="predicted"/>
<dbReference type="Proteomes" id="UP001148838">
    <property type="component" value="Unassembled WGS sequence"/>
</dbReference>
<sequence length="137" mass="16297">MYKDIFQQFGTLTELGKDTEVYDWKKYTKLTKIPGQWHFKFNEAKRMILTREKGILKIRGEPFYRSDLGFANFVFKRGNNIDKVKPEILPLRVPVKREKCFDIDSMLKLISEMNGRNKVTLNSMGKWLIMQQIVSHY</sequence>
<comment type="caution">
    <text evidence="1">The sequence shown here is derived from an EMBL/GenBank/DDBJ whole genome shotgun (WGS) entry which is preliminary data.</text>
</comment>
<dbReference type="EMBL" id="JAJSOF020000041">
    <property type="protein sequence ID" value="KAJ4425944.1"/>
    <property type="molecule type" value="Genomic_DNA"/>
</dbReference>
<organism evidence="1 2">
    <name type="scientific">Periplaneta americana</name>
    <name type="common">American cockroach</name>
    <name type="synonym">Blatta americana</name>
    <dbReference type="NCBI Taxonomy" id="6978"/>
    <lineage>
        <taxon>Eukaryota</taxon>
        <taxon>Metazoa</taxon>
        <taxon>Ecdysozoa</taxon>
        <taxon>Arthropoda</taxon>
        <taxon>Hexapoda</taxon>
        <taxon>Insecta</taxon>
        <taxon>Pterygota</taxon>
        <taxon>Neoptera</taxon>
        <taxon>Polyneoptera</taxon>
        <taxon>Dictyoptera</taxon>
        <taxon>Blattodea</taxon>
        <taxon>Blattoidea</taxon>
        <taxon>Blattidae</taxon>
        <taxon>Blattinae</taxon>
        <taxon>Periplaneta</taxon>
    </lineage>
</organism>
<gene>
    <name evidence="1" type="ORF">ANN_27570</name>
</gene>
<reference evidence="1 2" key="1">
    <citation type="journal article" date="2022" name="Allergy">
        <title>Genome assembly and annotation of Periplaneta americana reveal a comprehensive cockroach allergen profile.</title>
        <authorList>
            <person name="Wang L."/>
            <person name="Xiong Q."/>
            <person name="Saelim N."/>
            <person name="Wang L."/>
            <person name="Nong W."/>
            <person name="Wan A.T."/>
            <person name="Shi M."/>
            <person name="Liu X."/>
            <person name="Cao Q."/>
            <person name="Hui J.H.L."/>
            <person name="Sookrung N."/>
            <person name="Leung T.F."/>
            <person name="Tungtrongchitr A."/>
            <person name="Tsui S.K.W."/>
        </authorList>
    </citation>
    <scope>NUCLEOTIDE SEQUENCE [LARGE SCALE GENOMIC DNA]</scope>
    <source>
        <strain evidence="1">PWHHKU_190912</strain>
    </source>
</reference>
<protein>
    <submittedName>
        <fullName evidence="1">Uncharacterized protein</fullName>
    </submittedName>
</protein>
<keyword evidence="2" id="KW-1185">Reference proteome</keyword>
<evidence type="ECO:0000313" key="2">
    <source>
        <dbReference type="Proteomes" id="UP001148838"/>
    </source>
</evidence>
<name>A0ABQ8RWB1_PERAM</name>
<accession>A0ABQ8RWB1</accession>
<evidence type="ECO:0000313" key="1">
    <source>
        <dbReference type="EMBL" id="KAJ4425944.1"/>
    </source>
</evidence>